<dbReference type="SUPFAM" id="SSF57756">
    <property type="entry name" value="Retrovirus zinc finger-like domains"/>
    <property type="match status" value="1"/>
</dbReference>
<dbReference type="GO" id="GO:0003676">
    <property type="term" value="F:nucleic acid binding"/>
    <property type="evidence" value="ECO:0007669"/>
    <property type="project" value="InterPro"/>
</dbReference>
<dbReference type="STRING" id="7167.A0A182FZA5"/>
<feature type="region of interest" description="Disordered" evidence="1">
    <location>
        <begin position="1"/>
        <end position="51"/>
    </location>
</feature>
<dbReference type="PROSITE" id="PS50158">
    <property type="entry name" value="ZF_CCHC"/>
    <property type="match status" value="1"/>
</dbReference>
<organism evidence="2 3">
    <name type="scientific">Anopheles albimanus</name>
    <name type="common">New world malaria mosquito</name>
    <dbReference type="NCBI Taxonomy" id="7167"/>
    <lineage>
        <taxon>Eukaryota</taxon>
        <taxon>Metazoa</taxon>
        <taxon>Ecdysozoa</taxon>
        <taxon>Arthropoda</taxon>
        <taxon>Hexapoda</taxon>
        <taxon>Insecta</taxon>
        <taxon>Pterygota</taxon>
        <taxon>Neoptera</taxon>
        <taxon>Endopterygota</taxon>
        <taxon>Diptera</taxon>
        <taxon>Nematocera</taxon>
        <taxon>Culicoidea</taxon>
        <taxon>Culicidae</taxon>
        <taxon>Anophelinae</taxon>
        <taxon>Anopheles</taxon>
    </lineage>
</organism>
<feature type="compositionally biased region" description="Basic residues" evidence="1">
    <location>
        <begin position="1"/>
        <end position="16"/>
    </location>
</feature>
<dbReference type="GO" id="GO:0008270">
    <property type="term" value="F:zinc ion binding"/>
    <property type="evidence" value="ECO:0007669"/>
    <property type="project" value="InterPro"/>
</dbReference>
<proteinExistence type="predicted"/>
<dbReference type="InterPro" id="IPR001878">
    <property type="entry name" value="Znf_CCHC"/>
</dbReference>
<accession>A0A182FZA5</accession>
<evidence type="ECO:0000313" key="3">
    <source>
        <dbReference type="Proteomes" id="UP000069272"/>
    </source>
</evidence>
<keyword evidence="3" id="KW-1185">Reference proteome</keyword>
<reference evidence="2 3" key="1">
    <citation type="journal article" date="2017" name="G3 (Bethesda)">
        <title>The Physical Genome Mapping of Anopheles albimanus Corrected Scaffold Misassemblies and Identified Interarm Rearrangements in Genus Anopheles.</title>
        <authorList>
            <person name="Artemov G.N."/>
            <person name="Peery A.N."/>
            <person name="Jiang X."/>
            <person name="Tu Z."/>
            <person name="Stegniy V.N."/>
            <person name="Sharakhova M.V."/>
            <person name="Sharakhov I.V."/>
        </authorList>
    </citation>
    <scope>NUCLEOTIDE SEQUENCE [LARGE SCALE GENOMIC DNA]</scope>
    <source>
        <strain evidence="2 3">ALBI9_A</strain>
    </source>
</reference>
<reference evidence="2" key="2">
    <citation type="submission" date="2022-08" db="UniProtKB">
        <authorList>
            <consortium name="EnsemblMetazoa"/>
        </authorList>
    </citation>
    <scope>IDENTIFICATION</scope>
    <source>
        <strain evidence="2">STECLA/ALBI9_A</strain>
    </source>
</reference>
<feature type="region of interest" description="Disordered" evidence="1">
    <location>
        <begin position="128"/>
        <end position="192"/>
    </location>
</feature>
<sequence>MKNKSKKSGKRGKKNNTPRVTVPVVAAADVSEDEGVINGGSEGHKEEGTSENPIERMLREDPLFEEMRSAKDLLIDTQGRCQRMADLVGLAIKELAAVNKIIEKTSGTFMDCSNKILLMVEEQQRKQEQEQKQEEEQKQKQEQGQKQKEEEEQKQKQEEVQKRKQAPKQLKQPEPQLEQRPPTAVEQHQQTYSDSIQVLKKVATHRARSKKMVRIKMTDIDILATGTDIVEAIKERIGITIPSPPLQRHRRDELVSKGRLMILGTPSKLKIVDPLPKELQRCSRCLERGHIARKCEGVDRSNLCLQCAQPGHSSTTCSEIPKCILCGNEHRMGARTCPLPARSA</sequence>
<dbReference type="Gene3D" id="4.10.60.10">
    <property type="entry name" value="Zinc finger, CCHC-type"/>
    <property type="match status" value="1"/>
</dbReference>
<dbReference type="VEuPathDB" id="VectorBase:AALB014922"/>
<evidence type="ECO:0000313" key="2">
    <source>
        <dbReference type="EnsemblMetazoa" id="AALB014922-PA"/>
    </source>
</evidence>
<dbReference type="AlphaFoldDB" id="A0A182FZA5"/>
<protein>
    <submittedName>
        <fullName evidence="2">Uncharacterized protein</fullName>
    </submittedName>
</protein>
<evidence type="ECO:0000256" key="1">
    <source>
        <dbReference type="SAM" id="MobiDB-lite"/>
    </source>
</evidence>
<feature type="compositionally biased region" description="Basic and acidic residues" evidence="1">
    <location>
        <begin position="128"/>
        <end position="162"/>
    </location>
</feature>
<dbReference type="InterPro" id="IPR036875">
    <property type="entry name" value="Znf_CCHC_sf"/>
</dbReference>
<dbReference type="EnsemblMetazoa" id="AALB014922-RA">
    <property type="protein sequence ID" value="AALB014922-PA"/>
    <property type="gene ID" value="AALB014922"/>
</dbReference>
<name>A0A182FZA5_ANOAL</name>
<feature type="compositionally biased region" description="Low complexity" evidence="1">
    <location>
        <begin position="20"/>
        <end position="29"/>
    </location>
</feature>
<feature type="compositionally biased region" description="Basic and acidic residues" evidence="1">
    <location>
        <begin position="42"/>
        <end position="51"/>
    </location>
</feature>
<dbReference type="SMART" id="SM00343">
    <property type="entry name" value="ZnF_C2HC"/>
    <property type="match status" value="2"/>
</dbReference>
<dbReference type="Proteomes" id="UP000069272">
    <property type="component" value="Chromosome 3R"/>
</dbReference>